<keyword evidence="7" id="KW-0460">Magnesium</keyword>
<dbReference type="CDD" id="cd04194">
    <property type="entry name" value="GT8_A4GalT_like"/>
    <property type="match status" value="1"/>
</dbReference>
<protein>
    <submittedName>
        <fullName evidence="10">Glycosyl transferase family 8</fullName>
    </submittedName>
</protein>
<dbReference type="SUPFAM" id="SSF53448">
    <property type="entry name" value="Nucleotide-diphospho-sugar transferases"/>
    <property type="match status" value="1"/>
</dbReference>
<gene>
    <name evidence="10" type="ORF">FB4_1703</name>
</gene>
<keyword evidence="4" id="KW-0328">Glycosyltransferase</keyword>
<dbReference type="Gene3D" id="3.90.550.10">
    <property type="entry name" value="Spore Coat Polysaccharide Biosynthesis Protein SpsA, Chain A"/>
    <property type="match status" value="1"/>
</dbReference>
<evidence type="ECO:0000313" key="11">
    <source>
        <dbReference type="Proteomes" id="UP000004324"/>
    </source>
</evidence>
<comment type="pathway">
    <text evidence="2">Bacterial outer membrane biogenesis; LPS core biosynthesis.</text>
</comment>
<keyword evidence="8" id="KW-0448">Lipopolysaccharide biosynthesis</keyword>
<evidence type="ECO:0000256" key="6">
    <source>
        <dbReference type="ARBA" id="ARBA00022723"/>
    </source>
</evidence>
<comment type="cofactor">
    <cofactor evidence="1">
        <name>Mg(2+)</name>
        <dbReference type="ChEBI" id="CHEBI:18420"/>
    </cofactor>
</comment>
<keyword evidence="6" id="KW-0479">Metal-binding</keyword>
<dbReference type="PANTHER" id="PTHR13778">
    <property type="entry name" value="GLYCOSYLTRANSFERASE 8 DOMAIN-CONTAINING PROTEIN"/>
    <property type="match status" value="1"/>
</dbReference>
<evidence type="ECO:0000256" key="2">
    <source>
        <dbReference type="ARBA" id="ARBA00004713"/>
    </source>
</evidence>
<dbReference type="EMBL" id="AKVJ01000076">
    <property type="protein sequence ID" value="EIW16014.1"/>
    <property type="molecule type" value="Genomic_DNA"/>
</dbReference>
<evidence type="ECO:0000256" key="7">
    <source>
        <dbReference type="ARBA" id="ARBA00022842"/>
    </source>
</evidence>
<feature type="domain" description="Glycosyl transferase family 8 C-terminal" evidence="9">
    <location>
        <begin position="273"/>
        <end position="324"/>
    </location>
</feature>
<dbReference type="Pfam" id="PF01501">
    <property type="entry name" value="Glyco_transf_8"/>
    <property type="match status" value="1"/>
</dbReference>
<evidence type="ECO:0000256" key="5">
    <source>
        <dbReference type="ARBA" id="ARBA00022679"/>
    </source>
</evidence>
<evidence type="ECO:0000256" key="8">
    <source>
        <dbReference type="ARBA" id="ARBA00022985"/>
    </source>
</evidence>
<dbReference type="PANTHER" id="PTHR13778:SF47">
    <property type="entry name" value="LIPOPOLYSACCHARIDE 1,3-GALACTOSYLTRANSFERASE"/>
    <property type="match status" value="1"/>
</dbReference>
<dbReference type="PATRIC" id="fig|1149862.3.peg.4745"/>
<evidence type="ECO:0000313" key="10">
    <source>
        <dbReference type="EMBL" id="EIW16014.1"/>
    </source>
</evidence>
<dbReference type="InterPro" id="IPR029044">
    <property type="entry name" value="Nucleotide-diphossugar_trans"/>
</dbReference>
<sequence length="328" mass="38356">MSYKMQILQAIVNHTVFNLGSHSNMDNCVHIGYGIDDAYTRCMGTSIASICKNNKDEHLIFHILAGKLREENIQKIKQLADDFSVEVNLYFLDESVFQGLPTQVHFPLSIYYRYILPMILDVPRVLYLDADIICLGSLNKLCTLDLKGNIIGAVPDTEWMEIRRNRALNLQNHQYFNSGVLLMDIVKWNQFNTLDQVIHSLAKEPEKFRYPDQDALNLVLVGKVYYLSDCWNHLNIKKEQQEESIFLHFAAHPKPWNIAWTLSDNCNDFTKDLFLTYEQLTPWRNEPLLLPKNYKEMKNYAYCLFKNGQILDGIQWYIKYLKSKLVTK</sequence>
<dbReference type="OrthoDB" id="9798746at2"/>
<evidence type="ECO:0000256" key="3">
    <source>
        <dbReference type="ARBA" id="ARBA00006351"/>
    </source>
</evidence>
<name>I9L6L8_9FIRM</name>
<dbReference type="GO" id="GO:0008918">
    <property type="term" value="F:lipopolysaccharide 3-alpha-galactosyltransferase activity"/>
    <property type="evidence" value="ECO:0007669"/>
    <property type="project" value="InterPro"/>
</dbReference>
<keyword evidence="5 10" id="KW-0808">Transferase</keyword>
<dbReference type="RefSeq" id="WP_007939058.1">
    <property type="nucleotide sequence ID" value="NZ_AKVJ01000076.1"/>
</dbReference>
<dbReference type="InterPro" id="IPR013645">
    <property type="entry name" value="Glyco_transf_8N"/>
</dbReference>
<comment type="caution">
    <text evidence="10">The sequence shown here is derived from an EMBL/GenBank/DDBJ whole genome shotgun (WGS) entry which is preliminary data.</text>
</comment>
<dbReference type="InterPro" id="IPR002495">
    <property type="entry name" value="Glyco_trans_8"/>
</dbReference>
<dbReference type="Proteomes" id="UP000004324">
    <property type="component" value="Unassembled WGS sequence"/>
</dbReference>
<evidence type="ECO:0000259" key="9">
    <source>
        <dbReference type="Pfam" id="PF08437"/>
    </source>
</evidence>
<reference evidence="10 11" key="1">
    <citation type="journal article" date="2012" name="J. Bacteriol.">
        <title>Draft Genome Sequences for Two Metal-Reducing Pelosinus fermentans Strains Isolated from a Cr(VI)-Contaminated Site and for Type Strain R7.</title>
        <authorList>
            <person name="Brown S.D."/>
            <person name="Podar M."/>
            <person name="Klingeman D.M."/>
            <person name="Johnson C.M."/>
            <person name="Yang Z.K."/>
            <person name="Utturkar S.M."/>
            <person name="Land M.L."/>
            <person name="Mosher J.J."/>
            <person name="Hurt R.A.Jr."/>
            <person name="Phelps T.J."/>
            <person name="Palumbo A.V."/>
            <person name="Arkin A.P."/>
            <person name="Hazen T.C."/>
            <person name="Elias D.A."/>
        </authorList>
    </citation>
    <scope>NUCLEOTIDE SEQUENCE [LARGE SCALE GENOMIC DNA]</scope>
    <source>
        <strain evidence="10 11">B4</strain>
    </source>
</reference>
<dbReference type="Pfam" id="PF08437">
    <property type="entry name" value="Glyco_transf_8C"/>
    <property type="match status" value="1"/>
</dbReference>
<comment type="similarity">
    <text evidence="3">Belongs to the glycosyltransferase 8 family.</text>
</comment>
<evidence type="ECO:0000256" key="4">
    <source>
        <dbReference type="ARBA" id="ARBA00022676"/>
    </source>
</evidence>
<dbReference type="InterPro" id="IPR050748">
    <property type="entry name" value="Glycosyltrans_8_dom-fam"/>
</dbReference>
<dbReference type="GO" id="GO:0046872">
    <property type="term" value="F:metal ion binding"/>
    <property type="evidence" value="ECO:0007669"/>
    <property type="project" value="UniProtKB-KW"/>
</dbReference>
<dbReference type="AlphaFoldDB" id="I9L6L8"/>
<organism evidence="10 11">
    <name type="scientific">Pelosinus fermentans B4</name>
    <dbReference type="NCBI Taxonomy" id="1149862"/>
    <lineage>
        <taxon>Bacteria</taxon>
        <taxon>Bacillati</taxon>
        <taxon>Bacillota</taxon>
        <taxon>Negativicutes</taxon>
        <taxon>Selenomonadales</taxon>
        <taxon>Sporomusaceae</taxon>
        <taxon>Pelosinus</taxon>
    </lineage>
</organism>
<keyword evidence="11" id="KW-1185">Reference proteome</keyword>
<evidence type="ECO:0000256" key="1">
    <source>
        <dbReference type="ARBA" id="ARBA00001946"/>
    </source>
</evidence>
<accession>I9L6L8</accession>
<proteinExistence type="inferred from homology"/>